<evidence type="ECO:0000313" key="2">
    <source>
        <dbReference type="EMBL" id="KMS51687.1"/>
    </source>
</evidence>
<keyword evidence="3" id="KW-1185">Reference proteome</keyword>
<evidence type="ECO:0000313" key="3">
    <source>
        <dbReference type="Proteomes" id="UP000052268"/>
    </source>
</evidence>
<sequence>MTTLSCDFTIEDTGLVDRQSPWAVQHEIADLPSDVLMYLVGSRYCETDILGNIAWGLFGHIAPGWQRVQAIVDFVHNHLTYGYQYARATRTAWEAYSEGVGVCRDFAHLAVALCRCMNIPARYCSGYLGDIGIPPVDVAMDFHAWFEVYLGGEWHSFDARHRVPRIGRILMACGRDAADTALTTAFGSVRLASFLVHTDELQTVQHSSVAQTRLAA</sequence>
<gene>
    <name evidence="2" type="ORF">V474_03385</name>
</gene>
<dbReference type="SUPFAM" id="SSF54001">
    <property type="entry name" value="Cysteine proteinases"/>
    <property type="match status" value="1"/>
</dbReference>
<accession>A0A0J7XIW2</accession>
<dbReference type="Pfam" id="PF01841">
    <property type="entry name" value="Transglut_core"/>
    <property type="match status" value="1"/>
</dbReference>
<dbReference type="Gene3D" id="3.10.620.30">
    <property type="match status" value="1"/>
</dbReference>
<dbReference type="Proteomes" id="UP000052268">
    <property type="component" value="Unassembled WGS sequence"/>
</dbReference>
<dbReference type="AlphaFoldDB" id="A0A0J7XIW2"/>
<protein>
    <submittedName>
        <fullName evidence="2">Transglutaminase</fullName>
    </submittedName>
</protein>
<comment type="caution">
    <text evidence="2">The sequence shown here is derived from an EMBL/GenBank/DDBJ whole genome shotgun (WGS) entry which is preliminary data.</text>
</comment>
<dbReference type="InterPro" id="IPR002931">
    <property type="entry name" value="Transglutaminase-like"/>
</dbReference>
<organism evidence="2 3">
    <name type="scientific">Novosphingobium barchaimii LL02</name>
    <dbReference type="NCBI Taxonomy" id="1114963"/>
    <lineage>
        <taxon>Bacteria</taxon>
        <taxon>Pseudomonadati</taxon>
        <taxon>Pseudomonadota</taxon>
        <taxon>Alphaproteobacteria</taxon>
        <taxon>Sphingomonadales</taxon>
        <taxon>Sphingomonadaceae</taxon>
        <taxon>Novosphingobium</taxon>
    </lineage>
</organism>
<feature type="domain" description="Transglutaminase-like" evidence="1">
    <location>
        <begin position="95"/>
        <end position="161"/>
    </location>
</feature>
<dbReference type="EMBL" id="JACU01000011">
    <property type="protein sequence ID" value="KMS51687.1"/>
    <property type="molecule type" value="Genomic_DNA"/>
</dbReference>
<dbReference type="PANTHER" id="PTHR33490:SF12">
    <property type="entry name" value="BLL5557 PROTEIN"/>
    <property type="match status" value="1"/>
</dbReference>
<evidence type="ECO:0000259" key="1">
    <source>
        <dbReference type="SMART" id="SM00460"/>
    </source>
</evidence>
<dbReference type="InterPro" id="IPR038765">
    <property type="entry name" value="Papain-like_cys_pep_sf"/>
</dbReference>
<dbReference type="PANTHER" id="PTHR33490">
    <property type="entry name" value="BLR5614 PROTEIN-RELATED"/>
    <property type="match status" value="1"/>
</dbReference>
<dbReference type="SMART" id="SM00460">
    <property type="entry name" value="TGc"/>
    <property type="match status" value="1"/>
</dbReference>
<reference evidence="2 3" key="1">
    <citation type="journal article" date="2015" name="G3 (Bethesda)">
        <title>Insights into Ongoing Evolution of the Hexachlorocyclohexane Catabolic Pathway from Comparative Genomics of Ten Sphingomonadaceae Strains.</title>
        <authorList>
            <person name="Pearce S.L."/>
            <person name="Oakeshott J.G."/>
            <person name="Pandey G."/>
        </authorList>
    </citation>
    <scope>NUCLEOTIDE SEQUENCE [LARGE SCALE GENOMIC DNA]</scope>
    <source>
        <strain evidence="2 3">LL02</strain>
    </source>
</reference>
<proteinExistence type="predicted"/>
<dbReference type="PATRIC" id="fig|1114963.3.peg.4302"/>
<name>A0A0J7XIW2_9SPHN</name>